<proteinExistence type="inferred from homology"/>
<comment type="similarity">
    <text evidence="1">Belongs to the YciI family.</text>
</comment>
<dbReference type="InterPro" id="IPR005545">
    <property type="entry name" value="YCII"/>
</dbReference>
<sequence>MQYLLMLYASENGWNTLTKAEQKQGEAAYAAYTEALRKAGALVGSNRLQPVASATTVRLSGGKPQVMDGPYAESKEQLGGYYLIEAADLDAAIAWAARCPGSGHGIVEVRPVWDMATYGLPDREKIHAAM</sequence>
<dbReference type="Proteomes" id="UP001501523">
    <property type="component" value="Unassembled WGS sequence"/>
</dbReference>
<accession>A0ABN1IEA2</accession>
<dbReference type="PANTHER" id="PTHR35174:SF3">
    <property type="entry name" value="BLL7171 PROTEIN"/>
    <property type="match status" value="1"/>
</dbReference>
<evidence type="ECO:0000259" key="2">
    <source>
        <dbReference type="Pfam" id="PF03795"/>
    </source>
</evidence>
<organism evidence="3 4">
    <name type="scientific">Dokdonella soli</name>
    <dbReference type="NCBI Taxonomy" id="529810"/>
    <lineage>
        <taxon>Bacteria</taxon>
        <taxon>Pseudomonadati</taxon>
        <taxon>Pseudomonadota</taxon>
        <taxon>Gammaproteobacteria</taxon>
        <taxon>Lysobacterales</taxon>
        <taxon>Rhodanobacteraceae</taxon>
        <taxon>Dokdonella</taxon>
    </lineage>
</organism>
<comment type="caution">
    <text evidence="3">The sequence shown here is derived from an EMBL/GenBank/DDBJ whole genome shotgun (WGS) entry which is preliminary data.</text>
</comment>
<dbReference type="Gene3D" id="3.30.70.1060">
    <property type="entry name" value="Dimeric alpha+beta barrel"/>
    <property type="match status" value="1"/>
</dbReference>
<dbReference type="Pfam" id="PF03795">
    <property type="entry name" value="YCII"/>
    <property type="match status" value="1"/>
</dbReference>
<name>A0ABN1IEA2_9GAMM</name>
<reference evidence="3 4" key="1">
    <citation type="journal article" date="2019" name="Int. J. Syst. Evol. Microbiol.">
        <title>The Global Catalogue of Microorganisms (GCM) 10K type strain sequencing project: providing services to taxonomists for standard genome sequencing and annotation.</title>
        <authorList>
            <consortium name="The Broad Institute Genomics Platform"/>
            <consortium name="The Broad Institute Genome Sequencing Center for Infectious Disease"/>
            <person name="Wu L."/>
            <person name="Ma J."/>
        </authorList>
    </citation>
    <scope>NUCLEOTIDE SEQUENCE [LARGE SCALE GENOMIC DNA]</scope>
    <source>
        <strain evidence="3 4">JCM 15421</strain>
    </source>
</reference>
<dbReference type="EMBL" id="BAAAEU010000004">
    <property type="protein sequence ID" value="GAA0708626.1"/>
    <property type="molecule type" value="Genomic_DNA"/>
</dbReference>
<evidence type="ECO:0000313" key="3">
    <source>
        <dbReference type="EMBL" id="GAA0708626.1"/>
    </source>
</evidence>
<feature type="domain" description="YCII-related" evidence="2">
    <location>
        <begin position="1"/>
        <end position="115"/>
    </location>
</feature>
<dbReference type="InterPro" id="IPR011008">
    <property type="entry name" value="Dimeric_a/b-barrel"/>
</dbReference>
<protein>
    <submittedName>
        <fullName evidence="3">YciI family protein</fullName>
    </submittedName>
</protein>
<dbReference type="RefSeq" id="WP_343787480.1">
    <property type="nucleotide sequence ID" value="NZ_BAAAEU010000004.1"/>
</dbReference>
<dbReference type="SUPFAM" id="SSF54909">
    <property type="entry name" value="Dimeric alpha+beta barrel"/>
    <property type="match status" value="1"/>
</dbReference>
<evidence type="ECO:0000256" key="1">
    <source>
        <dbReference type="ARBA" id="ARBA00007689"/>
    </source>
</evidence>
<gene>
    <name evidence="3" type="ORF">GCM10009105_08370</name>
</gene>
<dbReference type="PANTHER" id="PTHR35174">
    <property type="entry name" value="BLL7171 PROTEIN-RELATED"/>
    <property type="match status" value="1"/>
</dbReference>
<keyword evidence="4" id="KW-1185">Reference proteome</keyword>
<evidence type="ECO:0000313" key="4">
    <source>
        <dbReference type="Proteomes" id="UP001501523"/>
    </source>
</evidence>